<comment type="caution">
    <text evidence="15">The sequence shown here is derived from an EMBL/GenBank/DDBJ whole genome shotgun (WGS) entry which is preliminary data.</text>
</comment>
<keyword evidence="9" id="KW-1133">Transmembrane helix</keyword>
<evidence type="ECO:0000256" key="9">
    <source>
        <dbReference type="ARBA" id="ARBA00022989"/>
    </source>
</evidence>
<organism evidence="15 16">
    <name type="scientific">Candidatus Ordinivivax streblomastigis</name>
    <dbReference type="NCBI Taxonomy" id="2540710"/>
    <lineage>
        <taxon>Bacteria</taxon>
        <taxon>Pseudomonadati</taxon>
        <taxon>Bacteroidota</taxon>
        <taxon>Bacteroidia</taxon>
        <taxon>Bacteroidales</taxon>
        <taxon>Candidatus Ordinivivax</taxon>
    </lineage>
</organism>
<keyword evidence="6" id="KW-0479">Metal-binding</keyword>
<keyword evidence="5" id="KW-0812">Transmembrane</keyword>
<evidence type="ECO:0000256" key="8">
    <source>
        <dbReference type="ARBA" id="ARBA00022968"/>
    </source>
</evidence>
<evidence type="ECO:0000256" key="7">
    <source>
        <dbReference type="ARBA" id="ARBA00022824"/>
    </source>
</evidence>
<evidence type="ECO:0000313" key="16">
    <source>
        <dbReference type="Proteomes" id="UP000324575"/>
    </source>
</evidence>
<dbReference type="GO" id="GO:0016020">
    <property type="term" value="C:membrane"/>
    <property type="evidence" value="ECO:0007669"/>
    <property type="project" value="InterPro"/>
</dbReference>
<dbReference type="Proteomes" id="UP000324575">
    <property type="component" value="Unassembled WGS sequence"/>
</dbReference>
<evidence type="ECO:0000256" key="3">
    <source>
        <dbReference type="ARBA" id="ARBA00022676"/>
    </source>
</evidence>
<evidence type="ECO:0000256" key="1">
    <source>
        <dbReference type="ARBA" id="ARBA00004323"/>
    </source>
</evidence>
<dbReference type="GO" id="GO:0050650">
    <property type="term" value="P:chondroitin sulfate proteoglycan biosynthetic process"/>
    <property type="evidence" value="ECO:0007669"/>
    <property type="project" value="TreeGrafter"/>
</dbReference>
<keyword evidence="11" id="KW-0472">Membrane</keyword>
<evidence type="ECO:0000256" key="6">
    <source>
        <dbReference type="ARBA" id="ARBA00022723"/>
    </source>
</evidence>
<dbReference type="AlphaFoldDB" id="A0A5M8NWI5"/>
<protein>
    <recommendedName>
        <fullName evidence="14">Peptide O-xylosyltransferase</fullName>
    </recommendedName>
</protein>
<evidence type="ECO:0000256" key="5">
    <source>
        <dbReference type="ARBA" id="ARBA00022692"/>
    </source>
</evidence>
<gene>
    <name evidence="15" type="ORF">EZS26_002666</name>
</gene>
<sequence length="288" mass="34356">METVKHPKIAILILAHKNENQVNRLIHHLAKDFDVYIHIDTRSGIKIQPKNNIHVYRKFKVYWGSFDNLKSTLFLLREAHKKHYNRYILISGQDLPIKSNAEISTFFANNSYEYIELNELPKPEWHTENGGFDRVSRYYPNRITLGNNRLIFKILFFIETQFFRLLLKVKKRPINYAFAGGEYWMNLSGDCVNRIFDYMARDKKFLKRFKWTYIPEELFFQTAIHTIGGLKVISNSLRFVNWVQGALSPRTLIQDDYEKIIHSDMLFARKFDENEDRNIIDLILEKIK</sequence>
<evidence type="ECO:0000256" key="4">
    <source>
        <dbReference type="ARBA" id="ARBA00022679"/>
    </source>
</evidence>
<evidence type="ECO:0000256" key="11">
    <source>
        <dbReference type="ARBA" id="ARBA00023136"/>
    </source>
</evidence>
<accession>A0A5M8NWI5</accession>
<keyword evidence="7" id="KW-0256">Endoplasmic reticulum</keyword>
<dbReference type="GO" id="GO:0015012">
    <property type="term" value="P:heparan sulfate proteoglycan biosynthetic process"/>
    <property type="evidence" value="ECO:0007669"/>
    <property type="project" value="TreeGrafter"/>
</dbReference>
<dbReference type="PANTHER" id="PTHR46025">
    <property type="entry name" value="XYLOSYLTRANSFERASE OXT"/>
    <property type="match status" value="1"/>
</dbReference>
<keyword evidence="12" id="KW-1015">Disulfide bond</keyword>
<evidence type="ECO:0000256" key="13">
    <source>
        <dbReference type="ARBA" id="ARBA00023180"/>
    </source>
</evidence>
<proteinExistence type="predicted"/>
<dbReference type="GO" id="GO:0046872">
    <property type="term" value="F:metal ion binding"/>
    <property type="evidence" value="ECO:0007669"/>
    <property type="project" value="UniProtKB-KW"/>
</dbReference>
<dbReference type="InterPro" id="IPR003406">
    <property type="entry name" value="Glyco_trans_14"/>
</dbReference>
<keyword evidence="4" id="KW-0808">Transferase</keyword>
<keyword evidence="10" id="KW-0333">Golgi apparatus</keyword>
<dbReference type="EMBL" id="SNRX01000024">
    <property type="protein sequence ID" value="KAA6301212.1"/>
    <property type="molecule type" value="Genomic_DNA"/>
</dbReference>
<dbReference type="PANTHER" id="PTHR46025:SF3">
    <property type="entry name" value="XYLOSYLTRANSFERASE OXT"/>
    <property type="match status" value="1"/>
</dbReference>
<dbReference type="InterPro" id="IPR043538">
    <property type="entry name" value="XYLT"/>
</dbReference>
<keyword evidence="8" id="KW-0735">Signal-anchor</keyword>
<evidence type="ECO:0000313" key="15">
    <source>
        <dbReference type="EMBL" id="KAA6301212.1"/>
    </source>
</evidence>
<evidence type="ECO:0000256" key="14">
    <source>
        <dbReference type="ARBA" id="ARBA00042865"/>
    </source>
</evidence>
<evidence type="ECO:0000256" key="2">
    <source>
        <dbReference type="ARBA" id="ARBA00004648"/>
    </source>
</evidence>
<evidence type="ECO:0000256" key="10">
    <source>
        <dbReference type="ARBA" id="ARBA00023034"/>
    </source>
</evidence>
<dbReference type="GO" id="GO:0030158">
    <property type="term" value="F:protein xylosyltransferase activity"/>
    <property type="evidence" value="ECO:0007669"/>
    <property type="project" value="InterPro"/>
</dbReference>
<comment type="subcellular location">
    <subcellularLocation>
        <location evidence="2">Endoplasmic reticulum membrane</location>
        <topology evidence="2">Single-pass type II membrane protein</topology>
    </subcellularLocation>
    <subcellularLocation>
        <location evidence="1">Golgi apparatus membrane</location>
        <topology evidence="1">Single-pass type II membrane protein</topology>
    </subcellularLocation>
</comment>
<dbReference type="Pfam" id="PF02485">
    <property type="entry name" value="Branch"/>
    <property type="match status" value="1"/>
</dbReference>
<evidence type="ECO:0000256" key="12">
    <source>
        <dbReference type="ARBA" id="ARBA00023157"/>
    </source>
</evidence>
<keyword evidence="13" id="KW-0325">Glycoprotein</keyword>
<keyword evidence="3" id="KW-0328">Glycosyltransferase</keyword>
<reference evidence="15 16" key="1">
    <citation type="submission" date="2019-03" db="EMBL/GenBank/DDBJ databases">
        <title>Single cell metagenomics reveals metabolic interactions within the superorganism composed of flagellate Streblomastix strix and complex community of Bacteroidetes bacteria on its surface.</title>
        <authorList>
            <person name="Treitli S.C."/>
            <person name="Kolisko M."/>
            <person name="Husnik F."/>
            <person name="Keeling P."/>
            <person name="Hampl V."/>
        </authorList>
    </citation>
    <scope>NUCLEOTIDE SEQUENCE [LARGE SCALE GENOMIC DNA]</scope>
    <source>
        <strain evidence="15">St1</strain>
    </source>
</reference>
<name>A0A5M8NWI5_9BACT</name>